<evidence type="ECO:0000313" key="1">
    <source>
        <dbReference type="EMBL" id="GBP09097.1"/>
    </source>
</evidence>
<accession>A0A4C1T6M8</accession>
<keyword evidence="2" id="KW-1185">Reference proteome</keyword>
<dbReference type="Proteomes" id="UP000299102">
    <property type="component" value="Unassembled WGS sequence"/>
</dbReference>
<reference evidence="1 2" key="1">
    <citation type="journal article" date="2019" name="Commun. Biol.">
        <title>The bagworm genome reveals a unique fibroin gene that provides high tensile strength.</title>
        <authorList>
            <person name="Kono N."/>
            <person name="Nakamura H."/>
            <person name="Ohtoshi R."/>
            <person name="Tomita M."/>
            <person name="Numata K."/>
            <person name="Arakawa K."/>
        </authorList>
    </citation>
    <scope>NUCLEOTIDE SEQUENCE [LARGE SCALE GENOMIC DNA]</scope>
</reference>
<comment type="caution">
    <text evidence="1">The sequence shown here is derived from an EMBL/GenBank/DDBJ whole genome shotgun (WGS) entry which is preliminary data.</text>
</comment>
<protein>
    <submittedName>
        <fullName evidence="1">Uncharacterized protein</fullName>
    </submittedName>
</protein>
<name>A0A4C1T6M8_EUMVA</name>
<dbReference type="OrthoDB" id="10050074at2759"/>
<dbReference type="AlphaFoldDB" id="A0A4C1T6M8"/>
<organism evidence="1 2">
    <name type="scientific">Eumeta variegata</name>
    <name type="common">Bagworm moth</name>
    <name type="synonym">Eumeta japonica</name>
    <dbReference type="NCBI Taxonomy" id="151549"/>
    <lineage>
        <taxon>Eukaryota</taxon>
        <taxon>Metazoa</taxon>
        <taxon>Ecdysozoa</taxon>
        <taxon>Arthropoda</taxon>
        <taxon>Hexapoda</taxon>
        <taxon>Insecta</taxon>
        <taxon>Pterygota</taxon>
        <taxon>Neoptera</taxon>
        <taxon>Endopterygota</taxon>
        <taxon>Lepidoptera</taxon>
        <taxon>Glossata</taxon>
        <taxon>Ditrysia</taxon>
        <taxon>Tineoidea</taxon>
        <taxon>Psychidae</taxon>
        <taxon>Oiketicinae</taxon>
        <taxon>Eumeta</taxon>
    </lineage>
</organism>
<gene>
    <name evidence="1" type="ORF">EVAR_3992_1</name>
</gene>
<dbReference type="EMBL" id="BGZK01000034">
    <property type="protein sequence ID" value="GBP09097.1"/>
    <property type="molecule type" value="Genomic_DNA"/>
</dbReference>
<sequence length="99" mass="11686">MNLHFREHIKRVRKTAIYYQARLNGMLVLHRDLELPTISKYMKDASERFFSNPLLSAAVFYEAPPLYYLIYARPWNALTDLPDALTAEDIRLIEINKQT</sequence>
<evidence type="ECO:0000313" key="2">
    <source>
        <dbReference type="Proteomes" id="UP000299102"/>
    </source>
</evidence>
<proteinExistence type="predicted"/>